<keyword evidence="3" id="KW-1185">Reference proteome</keyword>
<feature type="region of interest" description="Disordered" evidence="1">
    <location>
        <begin position="228"/>
        <end position="253"/>
    </location>
</feature>
<dbReference type="Proteomes" id="UP000187209">
    <property type="component" value="Unassembled WGS sequence"/>
</dbReference>
<evidence type="ECO:0000313" key="2">
    <source>
        <dbReference type="EMBL" id="OMJ85983.1"/>
    </source>
</evidence>
<sequence length="253" mass="28527">MCNLGQFYSDPRGYCDVCGKKSSDNALETAPVKMESQIDELLTEKIIQAVMAQGQILKDLEDIANLIKTSMHGFFNTTTHPATTPSSLTPVPENLQLINNSINLNQNYLYSIITEDILPQPVYKKKPFSLHLKIVDANGMEKSLEHPIKFKIILCTSSLPNKMLTYNASGDRIMFGTLEVDGSSDIHFRKIVINDVSSKTENGVFSLIIMTNDVDYIKPLEIKNVRVKTQKSNTQAPKKRRNIEHNNRKPEIE</sequence>
<dbReference type="EMBL" id="MPUH01000220">
    <property type="protein sequence ID" value="OMJ85983.1"/>
    <property type="molecule type" value="Genomic_DNA"/>
</dbReference>
<reference evidence="2 3" key="1">
    <citation type="submission" date="2016-11" db="EMBL/GenBank/DDBJ databases">
        <title>The macronuclear genome of Stentor coeruleus: a giant cell with tiny introns.</title>
        <authorList>
            <person name="Slabodnick M."/>
            <person name="Ruby J.G."/>
            <person name="Reiff S.B."/>
            <person name="Swart E.C."/>
            <person name="Gosai S."/>
            <person name="Prabakaran S."/>
            <person name="Witkowska E."/>
            <person name="Larue G.E."/>
            <person name="Fisher S."/>
            <person name="Freeman R.M."/>
            <person name="Gunawardena J."/>
            <person name="Chu W."/>
            <person name="Stover N.A."/>
            <person name="Gregory B.D."/>
            <person name="Nowacki M."/>
            <person name="Derisi J."/>
            <person name="Roy S.W."/>
            <person name="Marshall W.F."/>
            <person name="Sood P."/>
        </authorList>
    </citation>
    <scope>NUCLEOTIDE SEQUENCE [LARGE SCALE GENOMIC DNA]</scope>
    <source>
        <strain evidence="2">WM001</strain>
    </source>
</reference>
<evidence type="ECO:0000256" key="1">
    <source>
        <dbReference type="SAM" id="MobiDB-lite"/>
    </source>
</evidence>
<dbReference type="OrthoDB" id="288611at2759"/>
<organism evidence="2 3">
    <name type="scientific">Stentor coeruleus</name>
    <dbReference type="NCBI Taxonomy" id="5963"/>
    <lineage>
        <taxon>Eukaryota</taxon>
        <taxon>Sar</taxon>
        <taxon>Alveolata</taxon>
        <taxon>Ciliophora</taxon>
        <taxon>Postciliodesmatophora</taxon>
        <taxon>Heterotrichea</taxon>
        <taxon>Heterotrichida</taxon>
        <taxon>Stentoridae</taxon>
        <taxon>Stentor</taxon>
    </lineage>
</organism>
<dbReference type="AlphaFoldDB" id="A0A1R2CAF3"/>
<proteinExistence type="predicted"/>
<gene>
    <name evidence="2" type="ORF">SteCoe_12621</name>
</gene>
<feature type="compositionally biased region" description="Basic and acidic residues" evidence="1">
    <location>
        <begin position="243"/>
        <end position="253"/>
    </location>
</feature>
<comment type="caution">
    <text evidence="2">The sequence shown here is derived from an EMBL/GenBank/DDBJ whole genome shotgun (WGS) entry which is preliminary data.</text>
</comment>
<name>A0A1R2CAF3_9CILI</name>
<accession>A0A1R2CAF3</accession>
<evidence type="ECO:0000313" key="3">
    <source>
        <dbReference type="Proteomes" id="UP000187209"/>
    </source>
</evidence>
<protein>
    <submittedName>
        <fullName evidence="2">Uncharacterized protein</fullName>
    </submittedName>
</protein>